<reference evidence="1" key="5">
    <citation type="journal article" date="2012" name="Mol. Plant Microbe Interact.">
        <title>pFiD188, the linear virulence plasmid of Rhodococcus fascians D188.</title>
        <authorList>
            <person name="Francis I."/>
            <person name="De Keyser A."/>
            <person name="De Backer P."/>
            <person name="Simon-Mateo C."/>
            <person name="Kalkus J."/>
            <person name="Pertry I."/>
            <person name="Ardiles-Diaz W."/>
            <person name="De Rycke R."/>
            <person name="Vandeputte O.M."/>
            <person name="El Jaziri M."/>
            <person name="Holsters M."/>
            <person name="Vereecke D."/>
        </authorList>
    </citation>
    <scope>NUCLEOTIDE SEQUENCE</scope>
    <source>
        <strain evidence="1">D188</strain>
        <plasmid evidence="1">pFiD188</plasmid>
    </source>
</reference>
<dbReference type="GO" id="GO:0003824">
    <property type="term" value="F:catalytic activity"/>
    <property type="evidence" value="ECO:0007669"/>
    <property type="project" value="InterPro"/>
</dbReference>
<name>G8JYY4_RHOFA</name>
<proteinExistence type="predicted"/>
<reference evidence="1" key="1">
    <citation type="journal article" date="2009" name="Proc. Natl. Acad. Sci. U.S.A.">
        <title>Identification of Rhodococcus fascians cytokinins and their modus operandi to reshape the plant.</title>
        <authorList>
            <person name="Pertry I."/>
            <person name="Vaclavikova K."/>
            <person name="Depuydt S."/>
            <person name="Galuszka P."/>
            <person name="Spichal L."/>
            <person name="Temmerman W."/>
            <person name="Stes E."/>
            <person name="Schmulling T."/>
            <person name="Kakimoto T."/>
            <person name="Van Montagu M.C."/>
            <person name="Strnad M."/>
            <person name="Holsters M."/>
            <person name="Tarkowski P."/>
            <person name="Vereecke D."/>
        </authorList>
    </citation>
    <scope>NUCLEOTIDE SEQUENCE</scope>
    <source>
        <strain evidence="1">D188</strain>
        <plasmid evidence="1">pFiD188</plasmid>
    </source>
</reference>
<dbReference type="GO" id="GO:0005737">
    <property type="term" value="C:cytoplasm"/>
    <property type="evidence" value="ECO:0007669"/>
    <property type="project" value="TreeGrafter"/>
</dbReference>
<accession>G8JYY4</accession>
<dbReference type="Pfam" id="PF00668">
    <property type="entry name" value="Condensation"/>
    <property type="match status" value="1"/>
</dbReference>
<geneLocation type="plasmid" evidence="1">
    <name>pFiD188</name>
</geneLocation>
<dbReference type="PANTHER" id="PTHR45527">
    <property type="entry name" value="NONRIBOSOMAL PEPTIDE SYNTHETASE"/>
    <property type="match status" value="1"/>
</dbReference>
<dbReference type="SUPFAM" id="SSF56801">
    <property type="entry name" value="Acetyl-CoA synthetase-like"/>
    <property type="match status" value="1"/>
</dbReference>
<dbReference type="Gene3D" id="3.30.559.10">
    <property type="entry name" value="Chloramphenicol acetyltransferase-like domain"/>
    <property type="match status" value="1"/>
</dbReference>
<keyword evidence="1" id="KW-0614">Plasmid</keyword>
<gene>
    <name evidence="1" type="ORF">pFi_119</name>
</gene>
<dbReference type="GO" id="GO:0031177">
    <property type="term" value="F:phosphopantetheine binding"/>
    <property type="evidence" value="ECO:0007669"/>
    <property type="project" value="TreeGrafter"/>
</dbReference>
<sequence>MTTILHDRPADAGQYALWAEATIDPSISGGGYFVATFRGVLDEHHLEAAARAVLERHEPLRSVLRLVRGQLRQCVLPALEACSFERATIPCEDGSESAAVREWCKQREQDKRWDLATEAPIRFQLLTHAPNRCSMVFEAHHAGFDGRSKFIVARDFSNYLGKLRIGHQVNPTPLAAPSTPVATEAVTAEAIEFWRTAIDKRMPLTLPEGGRLGQRSIAASPTIELEPSAVAALRAIAQNLQVSTFTMLFAALTRQMTAYDNIDPVLSVASDVSDEHTGHVAGLQTNVVPVSIETSRQMATEKSVASARRALTHLARYRRVPFVDLVSGVPGRPLARLSTELGLSFPRPPAQLDLEIPGLRSEWEFFTPNTNAALARTLQIRAHWPQCRVRLDYRQDLMGAAEAEIFLADFRTAVTDLASDRETSLVSSTSKVRPRAAGAGTPYICAGVRAGTLCNDDAPHPPRLMPSDGVRFTVRGRSEQLLPCCIAGTIWVHLADGREVCTDDCGYVAADGEMRHLGPREGRWIRTRSLIDASAVARVARTHTWVREAEVQLVRGRTDTAVLSVSGPTRNVPSAREIRAHLRTFLHASDLPGRIKITCTDTLPTNKDDNERTL</sequence>
<dbReference type="GO" id="GO:0008610">
    <property type="term" value="P:lipid biosynthetic process"/>
    <property type="evidence" value="ECO:0007669"/>
    <property type="project" value="UniProtKB-ARBA"/>
</dbReference>
<dbReference type="InterPro" id="IPR001242">
    <property type="entry name" value="Condensation_dom"/>
</dbReference>
<dbReference type="PATRIC" id="fig|1051973.4.peg.5028"/>
<dbReference type="SUPFAM" id="SSF52777">
    <property type="entry name" value="CoA-dependent acyltransferases"/>
    <property type="match status" value="2"/>
</dbReference>
<reference evidence="1" key="4">
    <citation type="submission" date="2011-06" db="EMBL/GenBank/DDBJ databases">
        <authorList>
            <person name="Vereecke D.M."/>
        </authorList>
    </citation>
    <scope>NUCLEOTIDE SEQUENCE</scope>
    <source>
        <strain evidence="1">D188</strain>
        <plasmid evidence="1">pFiD188</plasmid>
    </source>
</reference>
<organism evidence="1">
    <name type="scientific">Rhodococcoides fascians D188</name>
    <dbReference type="NCBI Taxonomy" id="1051973"/>
    <lineage>
        <taxon>Bacteria</taxon>
        <taxon>Bacillati</taxon>
        <taxon>Actinomycetota</taxon>
        <taxon>Actinomycetes</taxon>
        <taxon>Mycobacteriales</taxon>
        <taxon>Nocardiaceae</taxon>
        <taxon>Rhodococcoides</taxon>
    </lineage>
</organism>
<dbReference type="AlphaFoldDB" id="G8JYY4"/>
<dbReference type="GO" id="GO:0044550">
    <property type="term" value="P:secondary metabolite biosynthetic process"/>
    <property type="evidence" value="ECO:0007669"/>
    <property type="project" value="TreeGrafter"/>
</dbReference>
<dbReference type="InterPro" id="IPR023213">
    <property type="entry name" value="CAT-like_dom_sf"/>
</dbReference>
<evidence type="ECO:0000313" key="1">
    <source>
        <dbReference type="EMBL" id="AET25255.1"/>
    </source>
</evidence>
<dbReference type="RefSeq" id="WP_015586173.1">
    <property type="nucleotide sequence ID" value="NC_021080.1"/>
</dbReference>
<dbReference type="PANTHER" id="PTHR45527:SF1">
    <property type="entry name" value="FATTY ACID SYNTHASE"/>
    <property type="match status" value="1"/>
</dbReference>
<protein>
    <submittedName>
        <fullName evidence="1">Putative nonribosomal peptide synthetase</fullName>
    </submittedName>
</protein>
<reference evidence="1" key="2">
    <citation type="journal article" date="2010" name="Mol. Plant Microbe Interact.">
        <title>Rhodococcus fascians impacts plant development through the dynamic fas-mediated production of a cytokinin mix.</title>
        <authorList>
            <person name="Pertry I."/>
            <person name="Vaclavikova K."/>
            <person name="Gemrotova M."/>
            <person name="Spichal L."/>
            <person name="Galuszka P."/>
            <person name="Depuydt S."/>
            <person name="Temmerman W."/>
            <person name="Stes E."/>
            <person name="De Keyser A."/>
            <person name="Riefler M."/>
            <person name="Biondi S."/>
            <person name="Novak O."/>
            <person name="Schmulling T."/>
            <person name="Strnad M."/>
            <person name="Tarkowski P."/>
            <person name="Holsters M."/>
            <person name="Vereecke D."/>
        </authorList>
    </citation>
    <scope>NUCLEOTIDE SEQUENCE</scope>
    <source>
        <strain evidence="1">D188</strain>
        <plasmid evidence="1">pFiD188</plasmid>
    </source>
</reference>
<dbReference type="GO" id="GO:0043041">
    <property type="term" value="P:amino acid activation for nonribosomal peptide biosynthetic process"/>
    <property type="evidence" value="ECO:0007669"/>
    <property type="project" value="TreeGrafter"/>
</dbReference>
<reference evidence="1" key="3">
    <citation type="journal article" date="2011" name="Annu. Rev. Phytopathol.">
        <title>A successful bacterial coup d'etat: how Rhodococcus fascians redirects plant development.</title>
        <authorList>
            <person name="Stes E."/>
            <person name="Vandeputte O.M."/>
            <person name="El Jaziri M."/>
            <person name="Holsters M."/>
            <person name="Vereecke D."/>
        </authorList>
    </citation>
    <scope>NUCLEOTIDE SEQUENCE</scope>
    <source>
        <strain evidence="1">D188</strain>
        <plasmid evidence="1">pFiD188</plasmid>
    </source>
</reference>
<dbReference type="EMBL" id="JN093097">
    <property type="protein sequence ID" value="AET25255.1"/>
    <property type="molecule type" value="Genomic_DNA"/>
</dbReference>
<dbReference type="Gene3D" id="3.30.559.30">
    <property type="entry name" value="Nonribosomal peptide synthetase, condensation domain"/>
    <property type="match status" value="1"/>
</dbReference>
<dbReference type="KEGG" id="rfa:A3L23_04983"/>